<proteinExistence type="inferred from homology"/>
<feature type="domain" description="TonB-dependent receptor plug" evidence="2">
    <location>
        <begin position="286"/>
        <end position="406"/>
    </location>
</feature>
<dbReference type="Gene3D" id="2.170.130.10">
    <property type="entry name" value="TonB-dependent receptor, plug domain"/>
    <property type="match status" value="1"/>
</dbReference>
<dbReference type="STRING" id="561365.SAMN05660866_01585"/>
<keyword evidence="1" id="KW-0472">Membrane</keyword>
<evidence type="ECO:0000313" key="3">
    <source>
        <dbReference type="EMBL" id="SKB45582.1"/>
    </source>
</evidence>
<keyword evidence="1" id="KW-0813">Transport</keyword>
<dbReference type="Pfam" id="PF07715">
    <property type="entry name" value="Plug"/>
    <property type="match status" value="1"/>
</dbReference>
<accession>A0A1T5BE70</accession>
<dbReference type="GO" id="GO:0009279">
    <property type="term" value="C:cell outer membrane"/>
    <property type="evidence" value="ECO:0007669"/>
    <property type="project" value="UniProtKB-SubCell"/>
</dbReference>
<keyword evidence="4" id="KW-1185">Reference proteome</keyword>
<keyword evidence="3" id="KW-0675">Receptor</keyword>
<dbReference type="InterPro" id="IPR039426">
    <property type="entry name" value="TonB-dep_rcpt-like"/>
</dbReference>
<dbReference type="InterPro" id="IPR011990">
    <property type="entry name" value="TPR-like_helical_dom_sf"/>
</dbReference>
<comment type="similarity">
    <text evidence="1">Belongs to the TonB-dependent receptor family.</text>
</comment>
<reference evidence="4" key="1">
    <citation type="submission" date="2017-02" db="EMBL/GenBank/DDBJ databases">
        <authorList>
            <person name="Varghese N."/>
            <person name="Submissions S."/>
        </authorList>
    </citation>
    <scope>NUCLEOTIDE SEQUENCE [LARGE SCALE GENOMIC DNA]</scope>
    <source>
        <strain evidence="4">DSM 23546</strain>
    </source>
</reference>
<dbReference type="OrthoDB" id="9768177at2"/>
<name>A0A1T5BE70_9FLAO</name>
<keyword evidence="1" id="KW-0812">Transmembrane</keyword>
<dbReference type="Proteomes" id="UP000190339">
    <property type="component" value="Unassembled WGS sequence"/>
</dbReference>
<dbReference type="InterPro" id="IPR008969">
    <property type="entry name" value="CarboxyPept-like_regulatory"/>
</dbReference>
<dbReference type="AlphaFoldDB" id="A0A1T5BE70"/>
<dbReference type="RefSeq" id="WP_079512063.1">
    <property type="nucleotide sequence ID" value="NZ_FUYL01000004.1"/>
</dbReference>
<sequence>MKSLIFFTLLSFTLASWSQDIVSKVTICWDKSSSMEDRDLKKDFSVLENYFNKSKKIEVQLLLFDIEVREKSFTVLKGGWDDIRLELLNVKYDGATVFSDLKEKIKYKDVFVFTDGKRLTENDMILLPPKSIIVNNSVERDVQFLERAALLNSSRLIDIMPTLNDTVKHDSTSVDQNKLGKLKGTVFINNKPSSNTIVTVKGKSESFTTDADGIFSVLAEVGDTLLITNRNNRTLKLIPVEFLSYMKVFLESDIISLDEVTVVEERQQQERLNNGYSTYTKDQLGYEIATIETDEITAIETTPGDVVRNKVSGVDVSTKNSSGVEGGIAQTEIRGRNSINMNANALVVVDGIPINRSGSELDLSTVMYERNIANFNFIDPGNIKKVTVLKGLAATNQWGSAGANGVILITTKTGGATSSQKSIRVDKARLKNNIYDENTELTGPVSSYLKAFEKSKSLEDAYEVYQTLKDINPENNMLYLDAFSYFKSKDKNMASCVISNLWESDPKNIDVLKLLSLAYTSIEDYNLASIINNEIISINPKVVNTHLNQALLLKNQNKPKESLTALLELLNGNSNYGINTSGIYKTLNREVRNLVFTSKDNLHGMDIATKYQNNVTYKVRLVFEWNHPGAEFELQFVNPQNRYYNWKHTNDDNKERIKDEIENEYSLEEFEFSGDNVNGKWIVNALSLQDFKSNNTLPLVLKTTIYKDYGSSLQSKEQVFVHFTKFNEKKNLININVD</sequence>
<dbReference type="Gene3D" id="1.25.40.10">
    <property type="entry name" value="Tetratricopeptide repeat domain"/>
    <property type="match status" value="1"/>
</dbReference>
<dbReference type="SUPFAM" id="SSF49464">
    <property type="entry name" value="Carboxypeptidase regulatory domain-like"/>
    <property type="match status" value="1"/>
</dbReference>
<organism evidence="3 4">
    <name type="scientific">Maribacter arcticus</name>
    <dbReference type="NCBI Taxonomy" id="561365"/>
    <lineage>
        <taxon>Bacteria</taxon>
        <taxon>Pseudomonadati</taxon>
        <taxon>Bacteroidota</taxon>
        <taxon>Flavobacteriia</taxon>
        <taxon>Flavobacteriales</taxon>
        <taxon>Flavobacteriaceae</taxon>
        <taxon>Maribacter</taxon>
    </lineage>
</organism>
<dbReference type="EMBL" id="FUYL01000004">
    <property type="protein sequence ID" value="SKB45582.1"/>
    <property type="molecule type" value="Genomic_DNA"/>
</dbReference>
<evidence type="ECO:0000256" key="1">
    <source>
        <dbReference type="PROSITE-ProRule" id="PRU01360"/>
    </source>
</evidence>
<dbReference type="SUPFAM" id="SSF48452">
    <property type="entry name" value="TPR-like"/>
    <property type="match status" value="1"/>
</dbReference>
<gene>
    <name evidence="3" type="ORF">SAMN05660866_01585</name>
</gene>
<dbReference type="SUPFAM" id="SSF56935">
    <property type="entry name" value="Porins"/>
    <property type="match status" value="1"/>
</dbReference>
<comment type="subcellular location">
    <subcellularLocation>
        <location evidence="1">Cell outer membrane</location>
        <topology evidence="1">Multi-pass membrane protein</topology>
    </subcellularLocation>
</comment>
<evidence type="ECO:0000313" key="4">
    <source>
        <dbReference type="Proteomes" id="UP000190339"/>
    </source>
</evidence>
<dbReference type="PROSITE" id="PS52016">
    <property type="entry name" value="TONB_DEPENDENT_REC_3"/>
    <property type="match status" value="1"/>
</dbReference>
<keyword evidence="1" id="KW-0998">Cell outer membrane</keyword>
<evidence type="ECO:0000259" key="2">
    <source>
        <dbReference type="Pfam" id="PF07715"/>
    </source>
</evidence>
<dbReference type="InterPro" id="IPR037066">
    <property type="entry name" value="Plug_dom_sf"/>
</dbReference>
<keyword evidence="1" id="KW-1134">Transmembrane beta strand</keyword>
<protein>
    <submittedName>
        <fullName evidence="3">TonB-dependent outer membrane receptor, SusC/RagA subfamily, signature region</fullName>
    </submittedName>
</protein>
<dbReference type="InterPro" id="IPR012910">
    <property type="entry name" value="Plug_dom"/>
</dbReference>